<dbReference type="HAMAP" id="MF_00934">
    <property type="entry name" value="23SrRNA_methyltr_J"/>
    <property type="match status" value="1"/>
</dbReference>
<accession>V2TK52</accession>
<comment type="caution">
    <text evidence="2">The sequence shown here is derived from an EMBL/GenBank/DDBJ whole genome shotgun (WGS) entry which is preliminary data.</text>
</comment>
<feature type="active site" description="Proton acceptor" evidence="1">
    <location>
        <position position="167"/>
    </location>
</feature>
<comment type="similarity">
    <text evidence="1">Belongs to the RlmJ family.</text>
</comment>
<dbReference type="RefSeq" id="WP_023273354.1">
    <property type="nucleotide sequence ID" value="NZ_KI530734.1"/>
</dbReference>
<comment type="function">
    <text evidence="1">Specifically methylates the adenine in position 2030 of 23S rRNA.</text>
</comment>
<keyword evidence="3" id="KW-1185">Reference proteome</keyword>
<dbReference type="PANTHER" id="PTHR37426:SF1">
    <property type="entry name" value="RIBOSOMAL RNA LARGE SUBUNIT METHYLTRANSFERASE J"/>
    <property type="match status" value="1"/>
</dbReference>
<dbReference type="SUPFAM" id="SSF53335">
    <property type="entry name" value="S-adenosyl-L-methionine-dependent methyltransferases"/>
    <property type="match status" value="1"/>
</dbReference>
<keyword evidence="1" id="KW-0694">RNA-binding</keyword>
<name>V2TK52_9GAMM</name>
<feature type="binding site" evidence="1">
    <location>
        <position position="41"/>
    </location>
    <ligand>
        <name>S-adenosyl-L-methionine</name>
        <dbReference type="ChEBI" id="CHEBI:59789"/>
    </ligand>
</feature>
<dbReference type="GO" id="GO:0036307">
    <property type="term" value="F:23S rRNA (adenine(2030)-N(6))-methyltransferase activity"/>
    <property type="evidence" value="ECO:0007669"/>
    <property type="project" value="UniProtKB-UniRule"/>
</dbReference>
<comment type="catalytic activity">
    <reaction evidence="1">
        <text>adenosine(2030) in 23S rRNA + S-adenosyl-L-methionine = N(6)-methyladenosine(2030) in 23S rRNA + S-adenosyl-L-homocysteine + H(+)</text>
        <dbReference type="Rhea" id="RHEA:43736"/>
        <dbReference type="Rhea" id="RHEA-COMP:10668"/>
        <dbReference type="Rhea" id="RHEA-COMP:10669"/>
        <dbReference type="ChEBI" id="CHEBI:15378"/>
        <dbReference type="ChEBI" id="CHEBI:57856"/>
        <dbReference type="ChEBI" id="CHEBI:59789"/>
        <dbReference type="ChEBI" id="CHEBI:74411"/>
        <dbReference type="ChEBI" id="CHEBI:74449"/>
        <dbReference type="EC" id="2.1.1.266"/>
    </reaction>
</comment>
<keyword evidence="1" id="KW-0698">rRNA processing</keyword>
<dbReference type="EMBL" id="AYER01000007">
    <property type="protein sequence ID" value="ESK38191.1"/>
    <property type="molecule type" value="Genomic_DNA"/>
</dbReference>
<feature type="binding site" evidence="1">
    <location>
        <position position="18"/>
    </location>
    <ligand>
        <name>S-adenosyl-L-methionine</name>
        <dbReference type="ChEBI" id="CHEBI:59789"/>
    </ligand>
</feature>
<dbReference type="Proteomes" id="UP000023785">
    <property type="component" value="Unassembled WGS sequence"/>
</dbReference>
<dbReference type="PANTHER" id="PTHR37426">
    <property type="entry name" value="RIBOSOMAL RNA LARGE SUBUNIT METHYLTRANSFERASE J"/>
    <property type="match status" value="1"/>
</dbReference>
<feature type="binding site" evidence="1">
    <location>
        <position position="122"/>
    </location>
    <ligand>
        <name>S-adenosyl-L-methionine</name>
        <dbReference type="ChEBI" id="CHEBI:59789"/>
    </ligand>
</feature>
<comment type="subunit">
    <text evidence="1">Monomer.</text>
</comment>
<dbReference type="PATRIC" id="fig|1392540.3.peg.1660"/>
<dbReference type="eggNOG" id="COG2961">
    <property type="taxonomic scope" value="Bacteria"/>
</dbReference>
<feature type="binding site" evidence="1">
    <location>
        <begin position="146"/>
        <end position="147"/>
    </location>
    <ligand>
        <name>S-adenosyl-L-methionine</name>
        <dbReference type="ChEBI" id="CHEBI:59789"/>
    </ligand>
</feature>
<evidence type="ECO:0000313" key="2">
    <source>
        <dbReference type="EMBL" id="ESK38191.1"/>
    </source>
</evidence>
<dbReference type="GO" id="GO:0005829">
    <property type="term" value="C:cytosol"/>
    <property type="evidence" value="ECO:0007669"/>
    <property type="project" value="TreeGrafter"/>
</dbReference>
<dbReference type="InterPro" id="IPR029063">
    <property type="entry name" value="SAM-dependent_MTases_sf"/>
</dbReference>
<dbReference type="AlphaFoldDB" id="V2TK52"/>
<feature type="binding site" evidence="1">
    <location>
        <position position="104"/>
    </location>
    <ligand>
        <name>S-adenosyl-L-methionine</name>
        <dbReference type="ChEBI" id="CHEBI:59789"/>
    </ligand>
</feature>
<reference evidence="2 3" key="1">
    <citation type="submission" date="2013-10" db="EMBL/GenBank/DDBJ databases">
        <title>The Genome Sequence of Acinetobacter nectaris CIP 110549.</title>
        <authorList>
            <consortium name="The Broad Institute Genomics Platform"/>
            <consortium name="The Broad Institute Genome Sequencing Center for Infectious Disease"/>
            <person name="Cerqueira G."/>
            <person name="Feldgarden M."/>
            <person name="Courvalin P."/>
            <person name="Grillot-Courvalin C."/>
            <person name="Clermont D."/>
            <person name="Rocha E."/>
            <person name="Yoon E.-J."/>
            <person name="Nemec A."/>
            <person name="Young S.K."/>
            <person name="Zeng Q."/>
            <person name="Gargeya S."/>
            <person name="Fitzgerald M."/>
            <person name="Abouelleil A."/>
            <person name="Alvarado L."/>
            <person name="Berlin A.M."/>
            <person name="Chapman S.B."/>
            <person name="Gainer-Dewar J."/>
            <person name="Goldberg J."/>
            <person name="Gnerre S."/>
            <person name="Griggs A."/>
            <person name="Gujja S."/>
            <person name="Hansen M."/>
            <person name="Howarth C."/>
            <person name="Imamovic A."/>
            <person name="Ireland A."/>
            <person name="Larimer J."/>
            <person name="McCowan C."/>
            <person name="Murphy C."/>
            <person name="Pearson M."/>
            <person name="Poon T.W."/>
            <person name="Priest M."/>
            <person name="Roberts A."/>
            <person name="Saif S."/>
            <person name="Shea T."/>
            <person name="Sykes S."/>
            <person name="Wortman J."/>
            <person name="Nusbaum C."/>
            <person name="Birren B."/>
        </authorList>
    </citation>
    <scope>NUCLEOTIDE SEQUENCE [LARGE SCALE GENOMIC DNA]</scope>
    <source>
        <strain evidence="2 3">CIP 110549</strain>
    </source>
</reference>
<dbReference type="EC" id="2.1.1.266" evidence="1"/>
<dbReference type="Pfam" id="PF04378">
    <property type="entry name" value="RsmJ"/>
    <property type="match status" value="1"/>
</dbReference>
<protein>
    <recommendedName>
        <fullName evidence="1">Ribosomal RNA large subunit methyltransferase J</fullName>
        <ecNumber evidence="1">2.1.1.266</ecNumber>
    </recommendedName>
    <alternativeName>
        <fullName evidence="1">23S rRNA (adenine(2030)-N6)-methyltransferase</fullName>
    </alternativeName>
    <alternativeName>
        <fullName evidence="1">23S rRNA m6A2030 methyltransferase</fullName>
    </alternativeName>
</protein>
<dbReference type="GO" id="GO:0070475">
    <property type="term" value="P:rRNA base methylation"/>
    <property type="evidence" value="ECO:0007669"/>
    <property type="project" value="UniProtKB-UniRule"/>
</dbReference>
<feature type="binding site" evidence="1">
    <location>
        <position position="167"/>
    </location>
    <ligand>
        <name>S-adenosyl-L-methionine</name>
        <dbReference type="ChEBI" id="CHEBI:59789"/>
    </ligand>
</feature>
<keyword evidence="1" id="KW-0808">Transferase</keyword>
<keyword evidence="1" id="KW-0489">Methyltransferase</keyword>
<dbReference type="OrthoDB" id="9791274at2"/>
<evidence type="ECO:0000256" key="1">
    <source>
        <dbReference type="HAMAP-Rule" id="MF_00934"/>
    </source>
</evidence>
<keyword evidence="1" id="KW-0949">S-adenosyl-L-methionine</keyword>
<dbReference type="STRING" id="1392540.P256_01718"/>
<evidence type="ECO:0000313" key="3">
    <source>
        <dbReference type="Proteomes" id="UP000023785"/>
    </source>
</evidence>
<gene>
    <name evidence="1" type="primary">rlmJ</name>
    <name evidence="2" type="ORF">P256_01718</name>
</gene>
<feature type="site" description="Interaction with substrate rRNA" evidence="1">
    <location>
        <position position="3"/>
    </location>
</feature>
<organism evidence="2 3">
    <name type="scientific">Acinetobacter nectaris CIP 110549</name>
    <dbReference type="NCBI Taxonomy" id="1392540"/>
    <lineage>
        <taxon>Bacteria</taxon>
        <taxon>Pseudomonadati</taxon>
        <taxon>Pseudomonadota</taxon>
        <taxon>Gammaproteobacteria</taxon>
        <taxon>Moraxellales</taxon>
        <taxon>Moraxellaceae</taxon>
        <taxon>Acinetobacter</taxon>
    </lineage>
</organism>
<proteinExistence type="inferred from homology"/>
<sequence>MNYRHHFHAGNFADVMKHVLLLQLLTRLNLKDKPYRYIDTHGGAGKYDLSEAPAQKSGEFLSGIHRLMQLQPGQIKKSPEGVQKYLQLVEQLREQEGKGAYPGSPWVALQGLREIDKATVFEMQSDVFEQLRHNIRDKKMGLHERDAYEGLLGVIPPREKRGLVMIDPPYEVERKDFPQLVELIQNAYNKWPTGVFAVWYPIKDRAMIQRFEKKMIKTGIRRQLVCEICVWPDDTPIGLNGCGLLVINPPWKFAQEAEEALKWLLPHLKMHETGGSFAVKWLVGE</sequence>
<dbReference type="HOGENOM" id="CLU_061769_0_0_6"/>
<dbReference type="GO" id="GO:0003723">
    <property type="term" value="F:RNA binding"/>
    <property type="evidence" value="ECO:0007669"/>
    <property type="project" value="UniProtKB-UniRule"/>
</dbReference>
<dbReference type="InterPro" id="IPR007473">
    <property type="entry name" value="RlmJ"/>
</dbReference>
<dbReference type="Gene3D" id="3.40.50.150">
    <property type="entry name" value="Vaccinia Virus protein VP39"/>
    <property type="match status" value="1"/>
</dbReference>